<name>A0A553QSU2_9TELE</name>
<keyword evidence="6" id="KW-1185">Reference proteome</keyword>
<feature type="coiled-coil region" evidence="2">
    <location>
        <begin position="459"/>
        <end position="507"/>
    </location>
</feature>
<protein>
    <recommendedName>
        <fullName evidence="4">Cortactin-binding protein-2 N-terminal domain-containing protein</fullName>
    </recommendedName>
</protein>
<evidence type="ECO:0000256" key="1">
    <source>
        <dbReference type="ARBA" id="ARBA00023054"/>
    </source>
</evidence>
<accession>A0A553QSU2</accession>
<comment type="caution">
    <text evidence="5">The sequence shown here is derived from an EMBL/GenBank/DDBJ whole genome shotgun (WGS) entry which is preliminary data.</text>
</comment>
<dbReference type="PANTHER" id="PTHR23166">
    <property type="entry name" value="FILAMIN/GPBP-INTERACTING PROTEIN"/>
    <property type="match status" value="1"/>
</dbReference>
<keyword evidence="1 2" id="KW-0175">Coiled coil</keyword>
<evidence type="ECO:0000313" key="6">
    <source>
        <dbReference type="Proteomes" id="UP000316079"/>
    </source>
</evidence>
<dbReference type="EMBL" id="SRMA01025597">
    <property type="protein sequence ID" value="TRY92828.1"/>
    <property type="molecule type" value="Genomic_DNA"/>
</dbReference>
<feature type="region of interest" description="Disordered" evidence="3">
    <location>
        <begin position="1158"/>
        <end position="1189"/>
    </location>
</feature>
<feature type="region of interest" description="Disordered" evidence="3">
    <location>
        <begin position="994"/>
        <end position="1014"/>
    </location>
</feature>
<dbReference type="InterPro" id="IPR050719">
    <property type="entry name" value="Cortactin-Actin_Reg"/>
</dbReference>
<reference evidence="5 6" key="1">
    <citation type="journal article" date="2019" name="Sci. Data">
        <title>Hybrid genome assembly and annotation of Danionella translucida.</title>
        <authorList>
            <person name="Kadobianskyi M."/>
            <person name="Schulze L."/>
            <person name="Schuelke M."/>
            <person name="Judkewitz B."/>
        </authorList>
    </citation>
    <scope>NUCLEOTIDE SEQUENCE [LARGE SCALE GENOMIC DNA]</scope>
    <source>
        <strain evidence="5 6">Bolton</strain>
    </source>
</reference>
<feature type="domain" description="Cortactin-binding protein-2 N-terminal" evidence="4">
    <location>
        <begin position="142"/>
        <end position="324"/>
    </location>
</feature>
<feature type="region of interest" description="Disordered" evidence="3">
    <location>
        <begin position="908"/>
        <end position="980"/>
    </location>
</feature>
<evidence type="ECO:0000313" key="5">
    <source>
        <dbReference type="EMBL" id="TRY92828.1"/>
    </source>
</evidence>
<dbReference type="InterPro" id="IPR019131">
    <property type="entry name" value="Cortactin-binding_p2_N"/>
</dbReference>
<evidence type="ECO:0000259" key="4">
    <source>
        <dbReference type="Pfam" id="PF09727"/>
    </source>
</evidence>
<feature type="coiled-coil region" evidence="2">
    <location>
        <begin position="581"/>
        <end position="661"/>
    </location>
</feature>
<dbReference type="Pfam" id="PF09727">
    <property type="entry name" value="CortBP2"/>
    <property type="match status" value="1"/>
</dbReference>
<evidence type="ECO:0000256" key="2">
    <source>
        <dbReference type="SAM" id="Coils"/>
    </source>
</evidence>
<gene>
    <name evidence="5" type="ORF">DNTS_024892</name>
</gene>
<organism evidence="5 6">
    <name type="scientific">Danionella cerebrum</name>
    <dbReference type="NCBI Taxonomy" id="2873325"/>
    <lineage>
        <taxon>Eukaryota</taxon>
        <taxon>Metazoa</taxon>
        <taxon>Chordata</taxon>
        <taxon>Craniata</taxon>
        <taxon>Vertebrata</taxon>
        <taxon>Euteleostomi</taxon>
        <taxon>Actinopterygii</taxon>
        <taxon>Neopterygii</taxon>
        <taxon>Teleostei</taxon>
        <taxon>Ostariophysi</taxon>
        <taxon>Cypriniformes</taxon>
        <taxon>Danionidae</taxon>
        <taxon>Danioninae</taxon>
        <taxon>Danionella</taxon>
    </lineage>
</organism>
<feature type="compositionally biased region" description="Polar residues" evidence="3">
    <location>
        <begin position="1084"/>
        <end position="1132"/>
    </location>
</feature>
<feature type="compositionally biased region" description="Polar residues" evidence="3">
    <location>
        <begin position="936"/>
        <end position="950"/>
    </location>
</feature>
<dbReference type="AlphaFoldDB" id="A0A553QSU2"/>
<dbReference type="STRING" id="623744.A0A553QSU2"/>
<proteinExistence type="predicted"/>
<dbReference type="OrthoDB" id="8828111at2759"/>
<evidence type="ECO:0000256" key="3">
    <source>
        <dbReference type="SAM" id="MobiDB-lite"/>
    </source>
</evidence>
<feature type="region of interest" description="Disordered" evidence="3">
    <location>
        <begin position="1073"/>
        <end position="1145"/>
    </location>
</feature>
<feature type="compositionally biased region" description="Low complexity" evidence="3">
    <location>
        <begin position="1002"/>
        <end position="1014"/>
    </location>
</feature>
<sequence>MDLRASASVIVTCRVGSYTDMLMACFAVEKCRHREGRGWTLEQTIRRHSSTNMEEATTSAEHAEKLVGTIYMGTWGYLGRTMRSKEHNKTLIICQTSHDVKSVDEDVEKIQENEKSIKINHKDVEEKHNQGDKLPQNDALRDLSEENLLEMLGIMEGELQAREDVICLLRAALLSRPEELESRYGTSRRTRALQALQRDQSLCNNLTEHQRVYEKPLAELDDLRDKHKESYRRMLEQLLLAEKSHRRTIHELDTEKRKHVDYMNKSDDFTNLLEQDRERLKKLLKQEKACQIRKEKEFSKRIQRAAEELVKLKTFALMMVDERELHLEKIDKQSNKIQNLLQKLQENEGKLQEVERKAKEDSQRISDLEVDLDIRTSKFAKEQEEMSLKIANQELQHQELLQKQMELLHNLNELQETNEALQKSTEELQVLKEKIREGEHGNLNLIAELDTLRQTILQSDRKDEEMTRAENKCKELKKMLLDEEIRNEDLIVKLETLQQRITQLEKLEVTFNTGRTECAQLQGALLLEKSLTKDLTDELVSVKIRMKELESSELKLENDELGLKEDLAKLKSLMSVLVRDHKNTEDRARSEEKKKEELGKLYKAEQDKVMEVTERLIEESKNHLKLKSEMELKMDILAEERDALKTKLLQAEEKCGDLSSNGIPTYKAQKVKEIQGNSNGIENNNDNIKKPEIDSNLQQLDMTNRDCDVQLNTKTDFPLQQIQDRSQTIPKTSADQDRTSHRELFLEDVKTQDLRAEIQALKETIHEIMNKEDELSQLQLDYSILQQRFLEEEDRKKSISTECLNLTKELEVTKCYSRTTRPGKGSQMMEVLVTSTGVQTDLLESHTPAAFIKTSIQEENKIMSGFQQRSLKKPVQRPTVRELYPPPVSDFIVKKSWIPWMRKKDCSASEKPFETRIQPDVNVTQKSDHTLHQGVPDTSLSEDLTKQASVKLTHELQDPKTTTIPRKEQPKELTSPDRIRSPLSFVALSRAKKSPSTFRPLSSTSVSSNSSSQESIDMITGRAVYKETPEKRIVPIPIKKSNDNTEDGKLLGTQLHKSTDHSAIIMIKPSSAPLENKEVPSGTVLRSPTSGTASNAKSNKVTRSISMTQVTKAPTRPTLSVQPVTDVSSPRSGVSRIPMSRGKKTGKAMLEALGISSLSKIEPNAENKSVPADLKQPAVGNEAVQDGQT</sequence>
<feature type="compositionally biased region" description="Basic and acidic residues" evidence="3">
    <location>
        <begin position="965"/>
        <end position="980"/>
    </location>
</feature>
<feature type="coiled-coil region" evidence="2">
    <location>
        <begin position="323"/>
        <end position="434"/>
    </location>
</feature>
<dbReference type="Proteomes" id="UP000316079">
    <property type="component" value="Unassembled WGS sequence"/>
</dbReference>
<dbReference type="PANTHER" id="PTHR23166:SF3">
    <property type="entry name" value="FILAMIN-A-INTERACTING PROTEIN 1"/>
    <property type="match status" value="1"/>
</dbReference>
<feature type="coiled-coil region" evidence="2">
    <location>
        <begin position="751"/>
        <end position="788"/>
    </location>
</feature>